<dbReference type="AlphaFoldDB" id="A0A915KR01"/>
<evidence type="ECO:0000313" key="1">
    <source>
        <dbReference type="Proteomes" id="UP000887565"/>
    </source>
</evidence>
<proteinExistence type="predicted"/>
<sequence>MEMPHELMKVVQPKTLGIGTSNRTAVTFKEQENLLKFGQGQAVFALESSLDQLNIDRLAYHSGTFVGNHVHEMLTGDGPKKLTEALFLVDINHQKTFEYLFTLLGRIHQKSDDWRQIVTASMSYTEMENFRRMCGFCEESFKLATGAAISVNI</sequence>
<dbReference type="Proteomes" id="UP000887565">
    <property type="component" value="Unplaced"/>
</dbReference>
<keyword evidence="1" id="KW-1185">Reference proteome</keyword>
<dbReference type="WBParaSite" id="nRc.2.0.1.t40899-RA">
    <property type="protein sequence ID" value="nRc.2.0.1.t40899-RA"/>
    <property type="gene ID" value="nRc.2.0.1.g40899"/>
</dbReference>
<reference evidence="2" key="1">
    <citation type="submission" date="2022-11" db="UniProtKB">
        <authorList>
            <consortium name="WormBaseParasite"/>
        </authorList>
    </citation>
    <scope>IDENTIFICATION</scope>
</reference>
<organism evidence="1 2">
    <name type="scientific">Romanomermis culicivorax</name>
    <name type="common">Nematode worm</name>
    <dbReference type="NCBI Taxonomy" id="13658"/>
    <lineage>
        <taxon>Eukaryota</taxon>
        <taxon>Metazoa</taxon>
        <taxon>Ecdysozoa</taxon>
        <taxon>Nematoda</taxon>
        <taxon>Enoplea</taxon>
        <taxon>Dorylaimia</taxon>
        <taxon>Mermithida</taxon>
        <taxon>Mermithoidea</taxon>
        <taxon>Mermithidae</taxon>
        <taxon>Romanomermis</taxon>
    </lineage>
</organism>
<accession>A0A915KR01</accession>
<name>A0A915KR01_ROMCU</name>
<protein>
    <submittedName>
        <fullName evidence="2">Uncharacterized protein</fullName>
    </submittedName>
</protein>
<evidence type="ECO:0000313" key="2">
    <source>
        <dbReference type="WBParaSite" id="nRc.2.0.1.t40899-RA"/>
    </source>
</evidence>